<keyword evidence="3" id="KW-0378">Hydrolase</keyword>
<proteinExistence type="predicted"/>
<protein>
    <submittedName>
        <fullName evidence="3">HNH endonuclease</fullName>
    </submittedName>
</protein>
<dbReference type="SUPFAM" id="SSF54060">
    <property type="entry name" value="His-Me finger endonucleases"/>
    <property type="match status" value="1"/>
</dbReference>
<evidence type="ECO:0000313" key="4">
    <source>
        <dbReference type="Proteomes" id="UP000484076"/>
    </source>
</evidence>
<dbReference type="GO" id="GO:0004519">
    <property type="term" value="F:endonuclease activity"/>
    <property type="evidence" value="ECO:0007669"/>
    <property type="project" value="UniProtKB-KW"/>
</dbReference>
<evidence type="ECO:0000259" key="2">
    <source>
        <dbReference type="SMART" id="SM00507"/>
    </source>
</evidence>
<sequence>MNHEAQNEIDQAAYEGGAPSARHIQGKTKDELVIRIDDVDSFNAEVACSYRDENFLVRDNGAISRCSRPGQRKRPLDDVWTFGTPSSHDGYMAISGHKVHRIVATAFHGGPPTKSYVVDHIDTNRRNNRSENLRWVTRLENILLNPITAKRIENLYGSIEDFLADPRNPKNGSLTADFEWMRTVSPAEADYSRERMLAWARADKASRGGRLGEWIFERGNAPVEKPIPQLVASKTPGAVQRNWQVPAVFPLCPDTKDIAPLTTYFGRLKKGAVAVISPWGETKVGDAAIAVGGNAIYLLGEHGDDAIKPWSMAQITFEDGQYVHESQGTFFMRDGAEKAFALAQGLPWEGGDVFDDYC</sequence>
<dbReference type="EMBL" id="WHUT02000001">
    <property type="protein sequence ID" value="NUB42977.1"/>
    <property type="molecule type" value="Genomic_DNA"/>
</dbReference>
<dbReference type="Pfam" id="PF13392">
    <property type="entry name" value="HNH_3"/>
    <property type="match status" value="1"/>
</dbReference>
<accession>A0A8X8GYT9</accession>
<dbReference type="AlphaFoldDB" id="A0A8X8GYT9"/>
<evidence type="ECO:0000256" key="1">
    <source>
        <dbReference type="SAM" id="MobiDB-lite"/>
    </source>
</evidence>
<comment type="caution">
    <text evidence="3">The sequence shown here is derived from an EMBL/GenBank/DDBJ whole genome shotgun (WGS) entry which is preliminary data.</text>
</comment>
<dbReference type="SMART" id="SM00507">
    <property type="entry name" value="HNHc"/>
    <property type="match status" value="1"/>
</dbReference>
<feature type="domain" description="HNH nuclease" evidence="2">
    <location>
        <begin position="93"/>
        <end position="142"/>
    </location>
</feature>
<keyword evidence="3" id="KW-0255">Endonuclease</keyword>
<dbReference type="RefSeq" id="WP_152823670.1">
    <property type="nucleotide sequence ID" value="NZ_WHUT02000001.1"/>
</dbReference>
<dbReference type="InterPro" id="IPR044925">
    <property type="entry name" value="His-Me_finger_sf"/>
</dbReference>
<organism evidence="3 4">
    <name type="scientific">Fertoeibacter niger</name>
    <dbReference type="NCBI Taxonomy" id="2656921"/>
    <lineage>
        <taxon>Bacteria</taxon>
        <taxon>Pseudomonadati</taxon>
        <taxon>Pseudomonadota</taxon>
        <taxon>Alphaproteobacteria</taxon>
        <taxon>Rhodobacterales</taxon>
        <taxon>Paracoccaceae</taxon>
        <taxon>Fertoeibacter</taxon>
    </lineage>
</organism>
<keyword evidence="3" id="KW-0540">Nuclease</keyword>
<dbReference type="InterPro" id="IPR003615">
    <property type="entry name" value="HNH_nuc"/>
</dbReference>
<keyword evidence="4" id="KW-1185">Reference proteome</keyword>
<gene>
    <name evidence="3" type="ORF">GEU84_001145</name>
</gene>
<name>A0A8X8GYT9_9RHOB</name>
<evidence type="ECO:0000313" key="3">
    <source>
        <dbReference type="EMBL" id="NUB42977.1"/>
    </source>
</evidence>
<dbReference type="Proteomes" id="UP000484076">
    <property type="component" value="Unassembled WGS sequence"/>
</dbReference>
<dbReference type="Gene3D" id="3.90.75.20">
    <property type="match status" value="1"/>
</dbReference>
<reference evidence="3" key="1">
    <citation type="submission" date="2020-05" db="EMBL/GenBank/DDBJ databases">
        <title>Fertoebacter nigrum gen. nov., sp. nov., a new member of the family Rhodobacteraceae.</title>
        <authorList>
            <person name="Szuroczki S."/>
            <person name="Abbaszade G."/>
            <person name="Buni D."/>
            <person name="Schumann P."/>
            <person name="Toth E."/>
        </authorList>
    </citation>
    <scope>NUCLEOTIDE SEQUENCE</scope>
    <source>
        <strain evidence="3">RG-N-1a</strain>
    </source>
</reference>
<feature type="region of interest" description="Disordered" evidence="1">
    <location>
        <begin position="1"/>
        <end position="23"/>
    </location>
</feature>